<dbReference type="GO" id="GO:0005509">
    <property type="term" value="F:calcium ion binding"/>
    <property type="evidence" value="ECO:0007669"/>
    <property type="project" value="InterPro"/>
</dbReference>
<accession>A0AAN7SEF6</accession>
<feature type="compositionally biased region" description="Pro residues" evidence="6">
    <location>
        <begin position="3377"/>
        <end position="3387"/>
    </location>
</feature>
<keyword evidence="7" id="KW-0472">Membrane</keyword>
<keyword evidence="4 5" id="KW-1015">Disulfide bond</keyword>
<keyword evidence="7" id="KW-0812">Transmembrane</keyword>
<dbReference type="InterPro" id="IPR018097">
    <property type="entry name" value="EGF_Ca-bd_CS"/>
</dbReference>
<name>A0AAN7SEF6_9COLE</name>
<dbReference type="SUPFAM" id="SSF57196">
    <property type="entry name" value="EGF/Laminin"/>
    <property type="match status" value="1"/>
</dbReference>
<keyword evidence="1 5" id="KW-0245">EGF-like domain</keyword>
<gene>
    <name evidence="9" type="ORF">RN001_014234</name>
</gene>
<dbReference type="Proteomes" id="UP001353858">
    <property type="component" value="Unassembled WGS sequence"/>
</dbReference>
<feature type="region of interest" description="Disordered" evidence="6">
    <location>
        <begin position="3253"/>
        <end position="3273"/>
    </location>
</feature>
<comment type="caution">
    <text evidence="9">The sequence shown here is derived from an EMBL/GenBank/DDBJ whole genome shotgun (WGS) entry which is preliminary data.</text>
</comment>
<feature type="compositionally biased region" description="Acidic residues" evidence="6">
    <location>
        <begin position="1785"/>
        <end position="1807"/>
    </location>
</feature>
<feature type="region of interest" description="Disordered" evidence="6">
    <location>
        <begin position="2291"/>
        <end position="2329"/>
    </location>
</feature>
<comment type="caution">
    <text evidence="5">Lacks conserved residue(s) required for the propagation of feature annotation.</text>
</comment>
<feature type="region of interest" description="Disordered" evidence="6">
    <location>
        <begin position="562"/>
        <end position="590"/>
    </location>
</feature>
<reference evidence="10" key="1">
    <citation type="submission" date="2023-01" db="EMBL/GenBank/DDBJ databases">
        <title>Key to firefly adult light organ development and bioluminescence: homeobox transcription factors regulate luciferase expression and transportation to peroxisome.</title>
        <authorList>
            <person name="Fu X."/>
        </authorList>
    </citation>
    <scope>NUCLEOTIDE SEQUENCE [LARGE SCALE GENOMIC DNA]</scope>
</reference>
<feature type="domain" description="EGF-like" evidence="8">
    <location>
        <begin position="4487"/>
        <end position="4525"/>
    </location>
</feature>
<feature type="compositionally biased region" description="Low complexity" evidence="6">
    <location>
        <begin position="1590"/>
        <end position="1602"/>
    </location>
</feature>
<feature type="domain" description="EGF-like" evidence="8">
    <location>
        <begin position="4537"/>
        <end position="4572"/>
    </location>
</feature>
<dbReference type="PROSITE" id="PS01187">
    <property type="entry name" value="EGF_CA"/>
    <property type="match status" value="1"/>
</dbReference>
<feature type="region of interest" description="Disordered" evidence="6">
    <location>
        <begin position="4861"/>
        <end position="4881"/>
    </location>
</feature>
<feature type="compositionally biased region" description="Polar residues" evidence="6">
    <location>
        <begin position="1889"/>
        <end position="1921"/>
    </location>
</feature>
<evidence type="ECO:0000313" key="10">
    <source>
        <dbReference type="Proteomes" id="UP001353858"/>
    </source>
</evidence>
<dbReference type="FunFam" id="2.10.25.10:FF:000038">
    <property type="entry name" value="Fibrillin 2"/>
    <property type="match status" value="1"/>
</dbReference>
<evidence type="ECO:0000256" key="7">
    <source>
        <dbReference type="SAM" id="Phobius"/>
    </source>
</evidence>
<feature type="region of interest" description="Disordered" evidence="6">
    <location>
        <begin position="3831"/>
        <end position="3862"/>
    </location>
</feature>
<protein>
    <recommendedName>
        <fullName evidence="8">EGF-like domain-containing protein</fullName>
    </recommendedName>
</protein>
<dbReference type="PANTHER" id="PTHR39072">
    <property type="entry name" value="RE48511P"/>
    <property type="match status" value="1"/>
</dbReference>
<evidence type="ECO:0000259" key="8">
    <source>
        <dbReference type="PROSITE" id="PS50026"/>
    </source>
</evidence>
<feature type="compositionally biased region" description="Acidic residues" evidence="6">
    <location>
        <begin position="1468"/>
        <end position="1489"/>
    </location>
</feature>
<dbReference type="PANTHER" id="PTHR39072:SF2">
    <property type="match status" value="1"/>
</dbReference>
<feature type="region of interest" description="Disordered" evidence="6">
    <location>
        <begin position="414"/>
        <end position="436"/>
    </location>
</feature>
<feature type="compositionally biased region" description="Acidic residues" evidence="6">
    <location>
        <begin position="423"/>
        <end position="433"/>
    </location>
</feature>
<feature type="compositionally biased region" description="Low complexity" evidence="6">
    <location>
        <begin position="1938"/>
        <end position="1957"/>
    </location>
</feature>
<feature type="compositionally biased region" description="Basic residues" evidence="6">
    <location>
        <begin position="2307"/>
        <end position="2318"/>
    </location>
</feature>
<feature type="region of interest" description="Disordered" evidence="6">
    <location>
        <begin position="1425"/>
        <end position="1543"/>
    </location>
</feature>
<feature type="compositionally biased region" description="Polar residues" evidence="6">
    <location>
        <begin position="1808"/>
        <end position="1834"/>
    </location>
</feature>
<dbReference type="EMBL" id="JARPUR010000006">
    <property type="protein sequence ID" value="KAK4874874.1"/>
    <property type="molecule type" value="Genomic_DNA"/>
</dbReference>
<dbReference type="Gene3D" id="2.10.25.10">
    <property type="entry name" value="Laminin"/>
    <property type="match status" value="1"/>
</dbReference>
<dbReference type="InterPro" id="IPR036364">
    <property type="entry name" value="SEA_dom_sf"/>
</dbReference>
<dbReference type="Pfam" id="PF15950">
    <property type="entry name" value="DUF4758"/>
    <property type="match status" value="5"/>
</dbReference>
<dbReference type="PROSITE" id="PS50026">
    <property type="entry name" value="EGF_3"/>
    <property type="match status" value="2"/>
</dbReference>
<dbReference type="Pfam" id="PF07645">
    <property type="entry name" value="EGF_CA"/>
    <property type="match status" value="1"/>
</dbReference>
<proteinExistence type="predicted"/>
<dbReference type="SUPFAM" id="SSF82671">
    <property type="entry name" value="SEA domain"/>
    <property type="match status" value="1"/>
</dbReference>
<feature type="compositionally biased region" description="Polar residues" evidence="6">
    <location>
        <begin position="1607"/>
        <end position="1618"/>
    </location>
</feature>
<dbReference type="PROSITE" id="PS00010">
    <property type="entry name" value="ASX_HYDROXYL"/>
    <property type="match status" value="1"/>
</dbReference>
<evidence type="ECO:0000256" key="2">
    <source>
        <dbReference type="ARBA" id="ARBA00022729"/>
    </source>
</evidence>
<evidence type="ECO:0000256" key="5">
    <source>
        <dbReference type="PROSITE-ProRule" id="PRU00076"/>
    </source>
</evidence>
<dbReference type="SMART" id="SM00179">
    <property type="entry name" value="EGF_CA"/>
    <property type="match status" value="1"/>
</dbReference>
<feature type="disulfide bond" evidence="5">
    <location>
        <begin position="4562"/>
        <end position="4571"/>
    </location>
</feature>
<feature type="region of interest" description="Disordered" evidence="6">
    <location>
        <begin position="4726"/>
        <end position="4746"/>
    </location>
</feature>
<feature type="region of interest" description="Disordered" evidence="6">
    <location>
        <begin position="4701"/>
        <end position="4720"/>
    </location>
</feature>
<feature type="compositionally biased region" description="Polar residues" evidence="6">
    <location>
        <begin position="3253"/>
        <end position="3272"/>
    </location>
</feature>
<feature type="compositionally biased region" description="Polar residues" evidence="6">
    <location>
        <begin position="1567"/>
        <end position="1581"/>
    </location>
</feature>
<feature type="region of interest" description="Disordered" evidence="6">
    <location>
        <begin position="155"/>
        <end position="176"/>
    </location>
</feature>
<keyword evidence="2" id="KW-0732">Signal</keyword>
<dbReference type="SMART" id="SM00181">
    <property type="entry name" value="EGF"/>
    <property type="match status" value="3"/>
</dbReference>
<keyword evidence="3" id="KW-0677">Repeat</keyword>
<feature type="compositionally biased region" description="Low complexity" evidence="6">
    <location>
        <begin position="707"/>
        <end position="747"/>
    </location>
</feature>
<feature type="compositionally biased region" description="Low complexity" evidence="6">
    <location>
        <begin position="570"/>
        <end position="579"/>
    </location>
</feature>
<dbReference type="InterPro" id="IPR031866">
    <property type="entry name" value="DUF4758"/>
</dbReference>
<feature type="compositionally biased region" description="Polar residues" evidence="6">
    <location>
        <begin position="1425"/>
        <end position="1448"/>
    </location>
</feature>
<dbReference type="InterPro" id="IPR000742">
    <property type="entry name" value="EGF"/>
</dbReference>
<feature type="region of interest" description="Disordered" evidence="6">
    <location>
        <begin position="1715"/>
        <end position="1997"/>
    </location>
</feature>
<dbReference type="PROSITE" id="PS00022">
    <property type="entry name" value="EGF_1"/>
    <property type="match status" value="1"/>
</dbReference>
<feature type="region of interest" description="Disordered" evidence="6">
    <location>
        <begin position="3371"/>
        <end position="3390"/>
    </location>
</feature>
<sequence>MLARDVIDSSPRRRRQDENDVTTVLLVNNQGPSTFGRFLSVKPDLGLITSTARTFIQEGVTTQYATQVLGTTLDNGRLYAHLLTKSSRVLYDNDKNTRTPNDVINKKWNLDENLINSQNFIKNIDFITPNKPDTYLVFPTVKPNAPDVYKFVEKEKQEQETTDDEILKSSPSDNARVPFDSWPNKNGQSNIKVFQITAKQNDINQENAINHKELNDPAINAKHLNFEISKVRERDSLATFTVRNEFSPSGLTYLGDFPYFDSNTERSKSTTAAERKAKLLFLSGKNAPDLRKLPTVTYTGFADFTTVVGDTVIVFTPHTSSAPKYDGGKATSISVEATLQEATVSDTAKQPRPTFRTSSLTTIRPTTSKTPLIIKPTVRPPQLPLKPSFTIRRPKPTKEYVPEIEPMHSVVIDASDRHKEPSDEYEEDDEQHEDMDAKSAVLAHEQKMSVFKQSPTPQIEQPLNALDSTVSLAPSAIEPSESTIPMLSTPSEEDIAKILASLQAAQNQQATEPLEITSSTLDIADSTANFEDSSTTTIGGATTIFFDDDFFLQNTNIFETTKKSEEPQISTTTDSVTVTEEPEEETLPTTKQETTTTKLTETTIKLKETTTTEKDEITTQSIETTTQGSNKTESDKHKVVPISDVTCTEGVQIIPTTVYKTLTYLTTFFIPQDETSTSISVKSNEVVSTEIGFETHPCTESIVPSVTSKQTHTVTTTTEQQTTNEITTPELDSTTERLTTTPTSPIETTPLEITTERRHVTESDPETTEMTTENGDEIEVLFKTLYTTYTYLTTFFQGSTSSVVSRKEVITNVITSTLEPGSEITDPAIAGLFNNDYSSAYKSRPPSFDDIPNISPTSVGVGRPTVSYPITEEDIRENILDQDLVKPTPALNDKSIQAASGIKTYYTTYTYFTTIFVDGETEISSRTEVYTNYVTPVQHNIEPTIFSGFLTTTEKDQIELPKDEEDVVPEKPIPSKNYDLNYSTLNRGSSDNNAQTLNITGFETISTMVTDVRSSTSTGESRIIDNIDNRNVLEDQMVAESNNDSDILPSPTLLLQTSYTTFTYFTTIYQGTTASSVVSSLDTITNVVTETLTPTHSLSAEDLNLPITYFTTFTYWTTLYKDGVTRVTSREETISNVVAPTSITTTTPASINVTPFKIIGSTTADQVSIEPTKSLDKDELTTYYTTYTYYTTSYVGDSTVINSRLDTVTNIVNDTNQVDANQIARAIGTANQNQIDSNDIKPTASMLPTGLLSTVVSTIENSGTTTLLSTDIYGTYIDGLYAKVLESTTSIIIPSSVQSSKPVLPTGVVSINQGKIIDAEGISTLYFTTQAIGTYIDNLYAQVIESTSSLNVDEEKKSIMNTDELVKHKTGLVRLIEGSIVQNRTTTLYQSKVIGTVIDGRYAQIIESTSSFIIEKTQAPAIAPTASNISPSATQAPSDQITPTSLLITPSPVVIESSLSDSTKTEEENATESGEGDEEDEEEEDEDQDNAQPGESGRKKSRLTFQSRKRTFTPVIRPFASRGRPTFAPKRTKLGPSSATTITRSDFTPTVTAVPASKTSGRFGARKTSSSNGIIQPTASGTRRFVRPKSSSTTTTGFSSSFVPRGKSSSRITPTASGTRKFVAKTSSQLRSSSLYTSSNRFARVRPTAVSSTPRPSSRATTPFIEINDADNDLTTQLTESPTEFTDETQETTLNVATTTEVTRRAQNPLLKLRKPLARPTPSPKTPLAKPVKFTSGKTISNKATTTTAKPKTTRPIAALQSRERPGNGLFPRRGLFTTTTTAAPEEEDDEEEDDLDGEELEPDTDYEGSNRNTRTERAPTTQSPRNGRANAQVSPRPYRFRQRSKRDTTFTRFRRPPSFRSTVAPKEEVAETEEIPLTKPPRFKSRSRINTVSSTSPKYESNKRITPTRASPSQGRSQFTLREKDKPTVNTARNGYRRGSTQSQPTRRTTTISSRPKVPKLRTQHTTEHSRRKVPETSRSSVRTGRRGTTTYRSRNSAEINDNYVLSKFNDGTITVTHSIPTEITIPVVNGRVTEYRNVITAKYSTEVLIPQQYSTAVNSLGQIFTVLKSDSTNVAGNGATEITRYVLNETPTTTIIFTPTYIRGHKTSWSHILPSTVYQVEQVVSTIKPALSAQAPLANILLSQLLLGNPGLQPNPLLGLQNPLPPATPTTEFKTRTTTYVTTVTSETSTVIPITFRGKQILTTIIDNSVSVVTATEFITDTIVVTPTLAGNGNLNSLLLPLLLQQQQQQPGQLQQPAGVFGISQDQVFPDIDNKYDFLSFDDNKSVSESEEYTEQTLTEDVTRPPRRKSSRKKQKAEKNITPATPPKESSIVTLYVSGKTPGEFSTVLSTVISNEEAQRRKREVVVQPSNVVQSQEPTYYSYIDTFVSPALAEQSSEDSSEETQSLESVLGDVSKYVVTNTPELFDIKPTNLRDLDELTPLMPKVETSILTKRGALELTPINDKTVSNIFGKRIRHKRDVNNSLPNRRVVKKLIRVRPIDKENLDVSDTVMNSTNRPYRKRVLVRKRLRIQPTPTTHSRRTVVVTKKRLLNPTPIDLTSSVKESSSLPPYEPFFPELSESLSELVFLKTTVVSSVEFDTSTVVQSRLRTYTYVVTRVNGDEHVVTSTTEIKPQTKTLTVTVPRTIFTTLTLLDWEETQTLPIVSMTVDSISSDTTTYFPEEEPRYNLATRVMSNGVEVIVAGDKTTLPGEPDVKRVLPTTIYKPVTLKPSTLSDHMMMFLPQESNVEILPTSLYLNQFVTKTCLTTFTYLTTYLENGTTTVSSHEQVVSNIATEERNPQRIMATSSTGITLTQHPNLAAGTFLTTYTYLNTIIDGEQPIVVTSKRIVTNTVTAPDDYLSLLQPSYDASAIKDTNTYYSTAFLQKTLYEGKKTQVVSTNEVVTQVVITESIPPKATSVMTSYIALDIEPSSLSKYSTTNVVKTYYVTYTYHSPAVENGKTTTKVSVSTSTDVVTEKIFLQPKRTSVNTIVNTAPIAKENKSKIALEIYATKTYATTYTSFVTLLENKDSTVISSNTKVVENVVTETFQQNQFDSSLIGSLQNDLKKGTSTITKYATLKDGAQIQITAIKKINPTKVLPIEKTIMAEIPISSTIESSNPNVITGSTIIFFDDDDTHIGATPMLGSDLKTKVKNNLNSLLSNEIVKKTITKTQTKRHASTTTRPVVKNKVKTVTNEPPKKKTNVKIGKPTEIPDLLGLGSVNTFQVLKPVINAMAGLIKTNIKNNQKNFTTPVHQVGTSTNRPPATDTQNRSPIYIPIGDQIEGLEIAESQNLATIHINEWEKSPLLNGGIPISPGQIITTNSDVIVGRPGRIGPRIPAIPVNEYQSEIPTDINPPPNWSKVQNNVVSESKKGEYLGPPPTPKPKIPLRPHNFVRGEKHKILDNKRNRFPPPNGFPNIQFETPIMAKPIREFNLEESILNQAMVLPEVIDRSTGQPILVNLQPSQVAFVNIPRNQSTAFIYGGTTELHKNGQYFDDPAPYPIPEFSILQQVTSSIQNIPLFTSVYEPPNQKQVGGFIKVATDVINNNPEVLPIISSQILPSKPMNVGPDVIQPISYEMVHQGNDFNAHIINHGNVLVRPYDHHYEAGTYNISNRPYYQSPGPNQILNDVDQNHHQKIITDLPSTQMGNVVPPQNDLKEYLTPPKPPQKLQVPHKFKRPPIGNHHYYYNRRPHIPINTHRPIKLPNFISPTESELEDYHKYDDLANEDGEVIQESNARPLLPGEIPIEILENYHKKSTTTTPPPNTHNVNFGIQVAGHENEVSYQKPVVQYPRPFEISPNKYQPVVRPENQQNNQIDIKYFDTVTQKTTTSTTTTTRTTTTTASTTTPLFKNRPKVTSMPINTPIPSQQPIVVGTQTEQPFKKLNLTIKRNYTKPLLALLDMEIMKPPPVPKPQNKIETEFPSRKPIDLEVQESSQSHKLPPKTNYSDTVVGLVPPPASYPITTHRPKINITTYKPVFSLEINPPRPIHPYTFDIPSSTTTPRPVPFTRRPTRITTRTTTTTTAKSTTPVSTISAAITNSTSNYTVPMMEVIIGVPKVTTSVSIKPIKVENASTSTSATSPSPVYDFTKVHHAGNEIKIVEDTDTYFATSSSTPPLTVLPTITPTIVTSVKDSKYLVPTRYITHTKTATVTITKTTVIKTLGGPPSTMTVLVTKTEKSTRVDTVTEIHTLVQPTSVVETITTTVSQLPTSIYPTTVTYESITPTPTIESTITAPEDDLEEFIIHDTDPPPTKSQQNTTVHIPSDNDSIFVVMTDKKHKEVVSIPEKETDVREEVADNEVNHILLGGILIDSPPSLDPQELGHPDRCNPECKASKNELCQKVHGLMRCVCRPGFARMFPDRPCKPTYTYKVRVILERNGKEKLRYNKSLANTNSTDFNRLAGITHESLDRMVMQSDLRDIYHGVQVHNYEPTLTDEGLFNIFYLQLSDNTEKQRLEDIFKKYLKSNNYSLGGTDLYASRKYVENLVADDFDECTNTKYHDCSEHAHCFNMPGTYTCSCKEGFSDLSENSIYPGRACSAELIGCERCHYHGTCYSRGDEQLFCECFHWYTGEYCHINLKVLLIALVTLGALLLILLFACILLTCCRKRPSRAPHTTNISFMPQRLAIPSGKRGTLDRRAMIHDSSSEGSQSDINTLPYVAKKPKRESKGVLKKTPAANPIAFVEQKDRSLPVMIPRAKYHPTPPNCVSMVPTDKRKTSAASSNETKLLSYLDVGPNPNNSDQTRKHSNAHSDSFLQCGKISGGALVSAGFEVSATVGSGLGTIGTIATTCGTEADRSENATLIQKISADLLSSTGTRSQFTTFRKSLADDGEDHLSNWLDITPKVTATVSETRSYDETTIQAPTKSYRNGFDSKPSSQHPNDEANTMAERDVGSTFLLPHTQLYKRDRGSDISGFDSL</sequence>
<feature type="region of interest" description="Disordered" evidence="6">
    <location>
        <begin position="705"/>
        <end position="747"/>
    </location>
</feature>
<evidence type="ECO:0000313" key="9">
    <source>
        <dbReference type="EMBL" id="KAK4874874.1"/>
    </source>
</evidence>
<dbReference type="CDD" id="cd00054">
    <property type="entry name" value="EGF_CA"/>
    <property type="match status" value="1"/>
</dbReference>
<feature type="compositionally biased region" description="Low complexity" evidence="6">
    <location>
        <begin position="3831"/>
        <end position="3846"/>
    </location>
</feature>
<feature type="compositionally biased region" description="Low complexity" evidence="6">
    <location>
        <begin position="618"/>
        <end position="629"/>
    </location>
</feature>
<organism evidence="9 10">
    <name type="scientific">Aquatica leii</name>
    <dbReference type="NCBI Taxonomy" id="1421715"/>
    <lineage>
        <taxon>Eukaryota</taxon>
        <taxon>Metazoa</taxon>
        <taxon>Ecdysozoa</taxon>
        <taxon>Arthropoda</taxon>
        <taxon>Hexapoda</taxon>
        <taxon>Insecta</taxon>
        <taxon>Pterygota</taxon>
        <taxon>Neoptera</taxon>
        <taxon>Endopterygota</taxon>
        <taxon>Coleoptera</taxon>
        <taxon>Polyphaga</taxon>
        <taxon>Elateriformia</taxon>
        <taxon>Elateroidea</taxon>
        <taxon>Lampyridae</taxon>
        <taxon>Luciolinae</taxon>
        <taxon>Aquatica</taxon>
    </lineage>
</organism>
<feature type="region of interest" description="Disordered" evidence="6">
    <location>
        <begin position="1560"/>
        <end position="1624"/>
    </location>
</feature>
<keyword evidence="10" id="KW-1185">Reference proteome</keyword>
<feature type="compositionally biased region" description="Basic residues" evidence="6">
    <location>
        <begin position="1499"/>
        <end position="1511"/>
    </location>
</feature>
<evidence type="ECO:0000256" key="4">
    <source>
        <dbReference type="ARBA" id="ARBA00023157"/>
    </source>
</evidence>
<evidence type="ECO:0000256" key="6">
    <source>
        <dbReference type="SAM" id="MobiDB-lite"/>
    </source>
</evidence>
<feature type="compositionally biased region" description="Basic and acidic residues" evidence="6">
    <location>
        <begin position="1966"/>
        <end position="1977"/>
    </location>
</feature>
<feature type="region of interest" description="Disordered" evidence="6">
    <location>
        <begin position="610"/>
        <end position="635"/>
    </location>
</feature>
<dbReference type="InterPro" id="IPR000152">
    <property type="entry name" value="EGF-type_Asp/Asn_hydroxyl_site"/>
</dbReference>
<feature type="transmembrane region" description="Helical" evidence="7">
    <location>
        <begin position="4577"/>
        <end position="4601"/>
    </location>
</feature>
<dbReference type="InterPro" id="IPR001881">
    <property type="entry name" value="EGF-like_Ca-bd_dom"/>
</dbReference>
<evidence type="ECO:0000256" key="3">
    <source>
        <dbReference type="ARBA" id="ARBA00022737"/>
    </source>
</evidence>
<feature type="region of interest" description="Disordered" evidence="6">
    <location>
        <begin position="373"/>
        <end position="393"/>
    </location>
</feature>
<feature type="compositionally biased region" description="Low complexity" evidence="6">
    <location>
        <begin position="1978"/>
        <end position="1997"/>
    </location>
</feature>
<evidence type="ECO:0000256" key="1">
    <source>
        <dbReference type="ARBA" id="ARBA00022536"/>
    </source>
</evidence>
<dbReference type="InterPro" id="IPR049883">
    <property type="entry name" value="NOTCH1_EGF-like"/>
</dbReference>
<keyword evidence="7" id="KW-1133">Transmembrane helix</keyword>